<sequence length="214" mass="24256">MDHSYSDNDINVTSQSAIHMTLCLRSATQLIPQDVSHASLRPFPLRTTPYAERSVKKPNNATSLDPVSGTRLGRSTLRAFSHPSHYQPPPPNLEDIPTFIFGRPSVDQTNSKHLHPRIAANRYQTPVHQDRGGYAADRSEEESEMEYDPATKAHFKQHLGIIDCSGAHRSRDRTSPEAKNSALLDYETQLRLLEEQNRRRLKDPNDARYMNAQT</sequence>
<feature type="compositionally biased region" description="Basic and acidic residues" evidence="1">
    <location>
        <begin position="195"/>
        <end position="206"/>
    </location>
</feature>
<feature type="region of interest" description="Disordered" evidence="1">
    <location>
        <begin position="195"/>
        <end position="214"/>
    </location>
</feature>
<evidence type="ECO:0000313" key="3">
    <source>
        <dbReference type="Proteomes" id="UP000078343"/>
    </source>
</evidence>
<reference evidence="2 3" key="1">
    <citation type="submission" date="2016-04" db="EMBL/GenBank/DDBJ databases">
        <title>Draft genome of Fonsecaea erecta CBS 125763.</title>
        <authorList>
            <person name="Weiss V.A."/>
            <person name="Vicente V.A."/>
            <person name="Raittz R.T."/>
            <person name="Moreno L.F."/>
            <person name="De Souza E.M."/>
            <person name="Pedrosa F.O."/>
            <person name="Steffens M.B."/>
            <person name="Faoro H."/>
            <person name="Tadra-Sfeir M.Z."/>
            <person name="Najafzadeh M.J."/>
            <person name="Felipe M.S."/>
            <person name="Teixeira M."/>
            <person name="Sun J."/>
            <person name="Xi L."/>
            <person name="Gomes R."/>
            <person name="De Azevedo C.M."/>
            <person name="Salgado C.G."/>
            <person name="Da Silva M.B."/>
            <person name="Nascimento M.F."/>
            <person name="Queiroz-Telles F."/>
            <person name="Attili D.S."/>
            <person name="Gorbushina A."/>
        </authorList>
    </citation>
    <scope>NUCLEOTIDE SEQUENCE [LARGE SCALE GENOMIC DNA]</scope>
    <source>
        <strain evidence="2 3">CBS 125763</strain>
    </source>
</reference>
<dbReference type="RefSeq" id="XP_018691124.1">
    <property type="nucleotide sequence ID" value="XM_018840003.1"/>
</dbReference>
<evidence type="ECO:0000313" key="2">
    <source>
        <dbReference type="EMBL" id="OAP57757.1"/>
    </source>
</evidence>
<comment type="caution">
    <text evidence="2">The sequence shown here is derived from an EMBL/GenBank/DDBJ whole genome shotgun (WGS) entry which is preliminary data.</text>
</comment>
<name>A0A178ZDA0_9EURO</name>
<dbReference type="OrthoDB" id="4149774at2759"/>
<keyword evidence="3" id="KW-1185">Reference proteome</keyword>
<dbReference type="EMBL" id="LVYI01000007">
    <property type="protein sequence ID" value="OAP57757.1"/>
    <property type="molecule type" value="Genomic_DNA"/>
</dbReference>
<evidence type="ECO:0000256" key="1">
    <source>
        <dbReference type="SAM" id="MobiDB-lite"/>
    </source>
</evidence>
<gene>
    <name evidence="2" type="ORF">AYL99_08495</name>
</gene>
<dbReference type="GeneID" id="30012663"/>
<organism evidence="2 3">
    <name type="scientific">Fonsecaea erecta</name>
    <dbReference type="NCBI Taxonomy" id="1367422"/>
    <lineage>
        <taxon>Eukaryota</taxon>
        <taxon>Fungi</taxon>
        <taxon>Dikarya</taxon>
        <taxon>Ascomycota</taxon>
        <taxon>Pezizomycotina</taxon>
        <taxon>Eurotiomycetes</taxon>
        <taxon>Chaetothyriomycetidae</taxon>
        <taxon>Chaetothyriales</taxon>
        <taxon>Herpotrichiellaceae</taxon>
        <taxon>Fonsecaea</taxon>
    </lineage>
</organism>
<accession>A0A178ZDA0</accession>
<protein>
    <submittedName>
        <fullName evidence="2">Uncharacterized protein</fullName>
    </submittedName>
</protein>
<dbReference type="AlphaFoldDB" id="A0A178ZDA0"/>
<proteinExistence type="predicted"/>
<dbReference type="Proteomes" id="UP000078343">
    <property type="component" value="Unassembled WGS sequence"/>
</dbReference>
<feature type="region of interest" description="Disordered" evidence="1">
    <location>
        <begin position="49"/>
        <end position="70"/>
    </location>
</feature>